<comment type="caution">
    <text evidence="1">The sequence shown here is derived from an EMBL/GenBank/DDBJ whole genome shotgun (WGS) entry which is preliminary data.</text>
</comment>
<dbReference type="AlphaFoldDB" id="A0A8J1UIA1"/>
<proteinExistence type="predicted"/>
<evidence type="ECO:0000313" key="1">
    <source>
        <dbReference type="EMBL" id="CAH1792713.1"/>
    </source>
</evidence>
<reference evidence="1" key="1">
    <citation type="submission" date="2022-03" db="EMBL/GenBank/DDBJ databases">
        <authorList>
            <person name="Martin C."/>
        </authorList>
    </citation>
    <scope>NUCLEOTIDE SEQUENCE</scope>
</reference>
<sequence>MSLIMADTDYDNITEQLWYQDSDYIVHATTGLLLSSYPNKKIGLDFERNDTNQRWILEGNSTLTVASDSNMQLVVDESGNVSISKVDEGGQGANWEFAPFTLEGLPPCGLKLQERYFVIQHKHKPCYTLCAANKSMTTDTFDLVYEHYDFDQPGPCSWYEKGNHFVNVAFENVTIYTYLQNQEVVLNEWDAFHENASTWMFCGDEVVRLNATFNTDTHAQPSPNRGEDTGSWTTLLISTPTFFKDITCLYILPPRTFGHNRSLKCEELPWLLQNDIPLDILWYYRGHGKIESFDQNFVSRVINLEEDNDVEPMELIKVQRTCKRVFFIQNDDFPCSVLTYQNGISFLPYEFDRIAHQLWLLRDGALIHFSTGGRLTISPATLEKRNNQTIVSTTPCNVHVAMNDVNRWLECDNTNNSAPVFKVIPFEPDYVTKVQCVYFIQNQVVPCDTVASRSMWMQSGTCNVSNLEARSAELTKSSKFTDGPSVGCSLSLSRNVNGSETCSLAQVGYDEGEALKARPLLNELVGRQLFHWKEGKLVNFKTGLFVTVAASDNTSAILLENEDTPRQAWELINDKFRSSISGNRNLFLSVDVENDGLIKALSQNPMSSRPSYTTEINSRQSWSLIEIRKVMNDANAANCPPLHHGRQEPRRVFFIKHSSEPCLVLTATGLGEPPVFKIFDRENFATQVWFFENDHIINGHSRLSLMLDAEGIGSTRLVIMWHVYEYSRLQRWSRYANDFSINDFGTSYYLYPYVDSEGAKSVYGKLNIAHGRWKLIEMDDDDNFLQEVTCHFFLKNILTPWSYENVVVRPIQQELVYHQLWYFDDKRIRNLESDLYLTKQGNRLILTPYLRSSRYQFWRHASLQLILEYDNTYVGVEEGTGDITLDRWRSSRRQQWRKVDENVGNENPQEQLQCASQSTPELYVIRSENGDCPILTDDGTYAKVRNVESPSEKDIWVRYEDHVMNYQSQNMLSVRGVGYKYVYMKDKMGSHHQAKQHWRFYSYDGSIQSGYKHGPRWLTRRSSNGVKVASSY</sequence>
<keyword evidence="2" id="KW-1185">Reference proteome</keyword>
<dbReference type="SUPFAM" id="SSF50370">
    <property type="entry name" value="Ricin B-like lectins"/>
    <property type="match status" value="3"/>
</dbReference>
<dbReference type="Proteomes" id="UP000749559">
    <property type="component" value="Unassembled WGS sequence"/>
</dbReference>
<evidence type="ECO:0000313" key="2">
    <source>
        <dbReference type="Proteomes" id="UP000749559"/>
    </source>
</evidence>
<dbReference type="InterPro" id="IPR035992">
    <property type="entry name" value="Ricin_B-like_lectins"/>
</dbReference>
<accession>A0A8J1UIA1</accession>
<name>A0A8J1UIA1_OWEFU</name>
<dbReference type="OrthoDB" id="6162320at2759"/>
<gene>
    <name evidence="1" type="ORF">OFUS_LOCUS17652</name>
</gene>
<protein>
    <submittedName>
        <fullName evidence="1">Uncharacterized protein</fullName>
    </submittedName>
</protein>
<dbReference type="EMBL" id="CAIIXF020000008">
    <property type="protein sequence ID" value="CAH1792713.1"/>
    <property type="molecule type" value="Genomic_DNA"/>
</dbReference>
<organism evidence="1 2">
    <name type="scientific">Owenia fusiformis</name>
    <name type="common">Polychaete worm</name>
    <dbReference type="NCBI Taxonomy" id="6347"/>
    <lineage>
        <taxon>Eukaryota</taxon>
        <taxon>Metazoa</taxon>
        <taxon>Spiralia</taxon>
        <taxon>Lophotrochozoa</taxon>
        <taxon>Annelida</taxon>
        <taxon>Polychaeta</taxon>
        <taxon>Sedentaria</taxon>
        <taxon>Canalipalpata</taxon>
        <taxon>Sabellida</taxon>
        <taxon>Oweniida</taxon>
        <taxon>Oweniidae</taxon>
        <taxon>Owenia</taxon>
    </lineage>
</organism>